<protein>
    <submittedName>
        <fullName evidence="2">Uncharacterized protein</fullName>
    </submittedName>
</protein>
<evidence type="ECO:0000313" key="2">
    <source>
        <dbReference type="EMBL" id="KAB1652743.1"/>
    </source>
</evidence>
<sequence>MSDPGLNASRRARASAWLRWIGLALVFVVLFGAGVVFVVVGEVELGGRREPMHVLLAVPLVGGWAALTVAFLKLMFPRRDLPEDIATGTAKASAEALALRARGTWTVWCMLVGAFLLAAALTVWLAAPVLEGRLALDTTVGGERRGIPAWLALVLGAGTTVACAYGAVHGWPLARRWRGVGADDRGRDRAVGEL</sequence>
<feature type="transmembrane region" description="Helical" evidence="1">
    <location>
        <begin position="105"/>
        <end position="127"/>
    </location>
</feature>
<accession>A0A7J5BMI8</accession>
<evidence type="ECO:0000256" key="1">
    <source>
        <dbReference type="SAM" id="Phobius"/>
    </source>
</evidence>
<dbReference type="EMBL" id="WBJZ01000028">
    <property type="protein sequence ID" value="KAB1652743.1"/>
    <property type="molecule type" value="Genomic_DNA"/>
</dbReference>
<evidence type="ECO:0000313" key="3">
    <source>
        <dbReference type="Proteomes" id="UP000467240"/>
    </source>
</evidence>
<keyword evidence="1" id="KW-0812">Transmembrane</keyword>
<dbReference type="RefSeq" id="WP_158041971.1">
    <property type="nucleotide sequence ID" value="NZ_JACCFV010000001.1"/>
</dbReference>
<comment type="caution">
    <text evidence="2">The sequence shown here is derived from an EMBL/GenBank/DDBJ whole genome shotgun (WGS) entry which is preliminary data.</text>
</comment>
<feature type="transmembrane region" description="Helical" evidence="1">
    <location>
        <begin position="147"/>
        <end position="168"/>
    </location>
</feature>
<feature type="transmembrane region" description="Helical" evidence="1">
    <location>
        <begin position="52"/>
        <end position="72"/>
    </location>
</feature>
<gene>
    <name evidence="2" type="ORF">F8O01_16305</name>
</gene>
<proteinExistence type="predicted"/>
<dbReference type="Proteomes" id="UP000467240">
    <property type="component" value="Unassembled WGS sequence"/>
</dbReference>
<organism evidence="2 3">
    <name type="scientific">Pseudoclavibacter chungangensis</name>
    <dbReference type="NCBI Taxonomy" id="587635"/>
    <lineage>
        <taxon>Bacteria</taxon>
        <taxon>Bacillati</taxon>
        <taxon>Actinomycetota</taxon>
        <taxon>Actinomycetes</taxon>
        <taxon>Micrococcales</taxon>
        <taxon>Microbacteriaceae</taxon>
        <taxon>Pseudoclavibacter</taxon>
    </lineage>
</organism>
<name>A0A7J5BMI8_9MICO</name>
<keyword evidence="1" id="KW-0472">Membrane</keyword>
<keyword evidence="1" id="KW-1133">Transmembrane helix</keyword>
<dbReference type="AlphaFoldDB" id="A0A7J5BMI8"/>
<keyword evidence="3" id="KW-1185">Reference proteome</keyword>
<feature type="transmembrane region" description="Helical" evidence="1">
    <location>
        <begin position="20"/>
        <end position="40"/>
    </location>
</feature>
<reference evidence="2 3" key="1">
    <citation type="submission" date="2019-09" db="EMBL/GenBank/DDBJ databases">
        <title>Phylogeny of genus Pseudoclavibacter and closely related genus.</title>
        <authorList>
            <person name="Li Y."/>
        </authorList>
    </citation>
    <scope>NUCLEOTIDE SEQUENCE [LARGE SCALE GENOMIC DNA]</scope>
    <source>
        <strain evidence="2 3">DSM 23821</strain>
    </source>
</reference>